<feature type="region of interest" description="Disordered" evidence="1">
    <location>
        <begin position="18"/>
        <end position="37"/>
    </location>
</feature>
<name>A0A9D4UB21_ADICA</name>
<protein>
    <submittedName>
        <fullName evidence="2">Uncharacterized protein</fullName>
    </submittedName>
</protein>
<evidence type="ECO:0000313" key="2">
    <source>
        <dbReference type="EMBL" id="KAI5063751.1"/>
    </source>
</evidence>
<dbReference type="Proteomes" id="UP000886520">
    <property type="component" value="Chromosome 21"/>
</dbReference>
<reference evidence="2" key="1">
    <citation type="submission" date="2021-01" db="EMBL/GenBank/DDBJ databases">
        <title>Adiantum capillus-veneris genome.</title>
        <authorList>
            <person name="Fang Y."/>
            <person name="Liao Q."/>
        </authorList>
    </citation>
    <scope>NUCLEOTIDE SEQUENCE</scope>
    <source>
        <strain evidence="2">H3</strain>
        <tissue evidence="2">Leaf</tissue>
    </source>
</reference>
<evidence type="ECO:0000313" key="3">
    <source>
        <dbReference type="Proteomes" id="UP000886520"/>
    </source>
</evidence>
<dbReference type="AlphaFoldDB" id="A0A9D4UB21"/>
<comment type="caution">
    <text evidence="2">The sequence shown here is derived from an EMBL/GenBank/DDBJ whole genome shotgun (WGS) entry which is preliminary data.</text>
</comment>
<evidence type="ECO:0000256" key="1">
    <source>
        <dbReference type="SAM" id="MobiDB-lite"/>
    </source>
</evidence>
<proteinExistence type="predicted"/>
<accession>A0A9D4UB21</accession>
<organism evidence="2 3">
    <name type="scientific">Adiantum capillus-veneris</name>
    <name type="common">Maidenhair fern</name>
    <dbReference type="NCBI Taxonomy" id="13818"/>
    <lineage>
        <taxon>Eukaryota</taxon>
        <taxon>Viridiplantae</taxon>
        <taxon>Streptophyta</taxon>
        <taxon>Embryophyta</taxon>
        <taxon>Tracheophyta</taxon>
        <taxon>Polypodiopsida</taxon>
        <taxon>Polypodiidae</taxon>
        <taxon>Polypodiales</taxon>
        <taxon>Pteridineae</taxon>
        <taxon>Pteridaceae</taxon>
        <taxon>Vittarioideae</taxon>
        <taxon>Adiantum</taxon>
    </lineage>
</organism>
<gene>
    <name evidence="2" type="ORF">GOP47_0022298</name>
</gene>
<sequence>MPLTSEWVMLKTLNNGERDSHQGLHARGNGEGPSWRIGSESITNTQVKIGGTRSSKDECGGVVNASCPHGYKQRCSHCCRSAEVNICLLKELQVTIALRGKQEEPKECSEIINGNYQVEAANLLNSSLLVGM</sequence>
<keyword evidence="3" id="KW-1185">Reference proteome</keyword>
<dbReference type="EMBL" id="JABFUD020000021">
    <property type="protein sequence ID" value="KAI5063751.1"/>
    <property type="molecule type" value="Genomic_DNA"/>
</dbReference>